<proteinExistence type="predicted"/>
<name>A0A1E3S6H8_MYCIE</name>
<keyword evidence="2" id="KW-0378">Hydrolase</keyword>
<gene>
    <name evidence="2" type="ORF">BST27_19675</name>
</gene>
<dbReference type="OrthoDB" id="8215557at2"/>
<accession>A0A1E3S6H8</accession>
<organism evidence="2 3">
    <name type="scientific">Mycobacterium intermedium</name>
    <dbReference type="NCBI Taxonomy" id="28445"/>
    <lineage>
        <taxon>Bacteria</taxon>
        <taxon>Bacillati</taxon>
        <taxon>Actinomycetota</taxon>
        <taxon>Actinomycetes</taxon>
        <taxon>Mycobacteriales</taxon>
        <taxon>Mycobacteriaceae</taxon>
        <taxon>Mycobacterium</taxon>
        <taxon>Mycobacterium simiae complex</taxon>
    </lineage>
</organism>
<dbReference type="InterPro" id="IPR054624">
    <property type="entry name" value="GDSL_Rv0518"/>
</dbReference>
<dbReference type="Pfam" id="PF13472">
    <property type="entry name" value="Lipase_GDSL_2"/>
    <property type="match status" value="1"/>
</dbReference>
<dbReference type="Gene3D" id="3.40.50.1110">
    <property type="entry name" value="SGNH hydrolase"/>
    <property type="match status" value="1"/>
</dbReference>
<dbReference type="PANTHER" id="PTHR43784:SF2">
    <property type="entry name" value="GDSL-LIKE LIPASE_ACYLHYDROLASE, PUTATIVE (AFU_ORTHOLOGUE AFUA_2G00820)-RELATED"/>
    <property type="match status" value="1"/>
</dbReference>
<evidence type="ECO:0000313" key="2">
    <source>
        <dbReference type="EMBL" id="ORA99313.1"/>
    </source>
</evidence>
<dbReference type="EMBL" id="MVHT01000059">
    <property type="protein sequence ID" value="ORA99313.1"/>
    <property type="molecule type" value="Genomic_DNA"/>
</dbReference>
<dbReference type="GO" id="GO:0016787">
    <property type="term" value="F:hydrolase activity"/>
    <property type="evidence" value="ECO:0007669"/>
    <property type="project" value="UniProtKB-KW"/>
</dbReference>
<evidence type="ECO:0000259" key="1">
    <source>
        <dbReference type="Pfam" id="PF13472"/>
    </source>
</evidence>
<dbReference type="CDD" id="cd00229">
    <property type="entry name" value="SGNH_hydrolase"/>
    <property type="match status" value="1"/>
</dbReference>
<protein>
    <submittedName>
        <fullName evidence="2">SGNH/GDSL hydrolase family protein</fullName>
    </submittedName>
</protein>
<dbReference type="NCBIfam" id="NF045548">
    <property type="entry name" value="GDSL_lipase"/>
    <property type="match status" value="1"/>
</dbReference>
<feature type="domain" description="SGNH hydrolase-type esterase" evidence="1">
    <location>
        <begin position="43"/>
        <end position="213"/>
    </location>
</feature>
<evidence type="ECO:0000313" key="3">
    <source>
        <dbReference type="Proteomes" id="UP000192739"/>
    </source>
</evidence>
<dbReference type="InterPro" id="IPR036514">
    <property type="entry name" value="SGNH_hydro_sf"/>
</dbReference>
<dbReference type="InterPro" id="IPR053140">
    <property type="entry name" value="GDSL_Rv0518-like"/>
</dbReference>
<dbReference type="SUPFAM" id="SSF52266">
    <property type="entry name" value="SGNH hydrolase"/>
    <property type="match status" value="1"/>
</dbReference>
<dbReference type="RefSeq" id="WP_069421895.1">
    <property type="nucleotide sequence ID" value="NZ_CBCRZH010000054.1"/>
</dbReference>
<dbReference type="AlphaFoldDB" id="A0A1E3S6H8"/>
<dbReference type="PANTHER" id="PTHR43784">
    <property type="entry name" value="GDSL-LIKE LIPASE/ACYLHYDROLASE, PUTATIVE (AFU_ORTHOLOGUE AFUA_2G00820)-RELATED"/>
    <property type="match status" value="1"/>
</dbReference>
<comment type="caution">
    <text evidence="2">The sequence shown here is derived from an EMBL/GenBank/DDBJ whole genome shotgun (WGS) entry which is preliminary data.</text>
</comment>
<reference evidence="2 3" key="1">
    <citation type="submission" date="2017-02" db="EMBL/GenBank/DDBJ databases">
        <title>The new phylogeny of genus Mycobacterium.</title>
        <authorList>
            <person name="Tortoli E."/>
            <person name="Trovato A."/>
            <person name="Cirillo D.M."/>
        </authorList>
    </citation>
    <scope>NUCLEOTIDE SEQUENCE [LARGE SCALE GENOMIC DNA]</scope>
    <source>
        <strain evidence="2 3">DSM 44049</strain>
    </source>
</reference>
<sequence length="229" mass="24563">MSRLVTLVLSLGLLVGVLVVAPPASPRSYQPLGTDFRVTQLSVIGDSYTTGTDLGGFGSKTWTGLAWKALASNGVRVVADVAAEGRAGYGVAGDHGSVFEDLTARVVKPDDALVVFFGSRNDQDVDPVLLFARAHDTYALARRFAPAAKFLVIGPPWPTPDVPESVLRVRDAVRNAAHVAGAVFVDPIVERWFFDRPELIASDGVHPNDAGHEYMASKIAPLIRAQIYR</sequence>
<dbReference type="InterPro" id="IPR013830">
    <property type="entry name" value="SGNH_hydro"/>
</dbReference>
<keyword evidence="3" id="KW-1185">Reference proteome</keyword>
<dbReference type="Proteomes" id="UP000192739">
    <property type="component" value="Unassembled WGS sequence"/>
</dbReference>
<dbReference type="STRING" id="28445.BHQ20_25220"/>